<name>A0ACB8R8S4_9AGAM</name>
<reference evidence="1" key="1">
    <citation type="submission" date="2021-02" db="EMBL/GenBank/DDBJ databases">
        <authorList>
            <consortium name="DOE Joint Genome Institute"/>
            <person name="Ahrendt S."/>
            <person name="Looney B.P."/>
            <person name="Miyauchi S."/>
            <person name="Morin E."/>
            <person name="Drula E."/>
            <person name="Courty P.E."/>
            <person name="Chicoki N."/>
            <person name="Fauchery L."/>
            <person name="Kohler A."/>
            <person name="Kuo A."/>
            <person name="Labutti K."/>
            <person name="Pangilinan J."/>
            <person name="Lipzen A."/>
            <person name="Riley R."/>
            <person name="Andreopoulos W."/>
            <person name="He G."/>
            <person name="Johnson J."/>
            <person name="Barry K.W."/>
            <person name="Grigoriev I.V."/>
            <person name="Nagy L."/>
            <person name="Hibbett D."/>
            <person name="Henrissat B."/>
            <person name="Matheny P.B."/>
            <person name="Labbe J."/>
            <person name="Martin F."/>
        </authorList>
    </citation>
    <scope>NUCLEOTIDE SEQUENCE</scope>
    <source>
        <strain evidence="1">FP105234-sp</strain>
    </source>
</reference>
<organism evidence="1 2">
    <name type="scientific">Auriscalpium vulgare</name>
    <dbReference type="NCBI Taxonomy" id="40419"/>
    <lineage>
        <taxon>Eukaryota</taxon>
        <taxon>Fungi</taxon>
        <taxon>Dikarya</taxon>
        <taxon>Basidiomycota</taxon>
        <taxon>Agaricomycotina</taxon>
        <taxon>Agaricomycetes</taxon>
        <taxon>Russulales</taxon>
        <taxon>Auriscalpiaceae</taxon>
        <taxon>Auriscalpium</taxon>
    </lineage>
</organism>
<protein>
    <submittedName>
        <fullName evidence="1">ARM repeat-containing protein</fullName>
    </submittedName>
</protein>
<keyword evidence="2" id="KW-1185">Reference proteome</keyword>
<proteinExistence type="predicted"/>
<reference evidence="1" key="2">
    <citation type="journal article" date="2022" name="New Phytol.">
        <title>Evolutionary transition to the ectomycorrhizal habit in the genomes of a hyperdiverse lineage of mushroom-forming fungi.</title>
        <authorList>
            <person name="Looney B."/>
            <person name="Miyauchi S."/>
            <person name="Morin E."/>
            <person name="Drula E."/>
            <person name="Courty P.E."/>
            <person name="Kohler A."/>
            <person name="Kuo A."/>
            <person name="LaButti K."/>
            <person name="Pangilinan J."/>
            <person name="Lipzen A."/>
            <person name="Riley R."/>
            <person name="Andreopoulos W."/>
            <person name="He G."/>
            <person name="Johnson J."/>
            <person name="Nolan M."/>
            <person name="Tritt A."/>
            <person name="Barry K.W."/>
            <person name="Grigoriev I.V."/>
            <person name="Nagy L.G."/>
            <person name="Hibbett D."/>
            <person name="Henrissat B."/>
            <person name="Matheny P.B."/>
            <person name="Labbe J."/>
            <person name="Martin F.M."/>
        </authorList>
    </citation>
    <scope>NUCLEOTIDE SEQUENCE</scope>
    <source>
        <strain evidence="1">FP105234-sp</strain>
    </source>
</reference>
<evidence type="ECO:0000313" key="1">
    <source>
        <dbReference type="EMBL" id="KAI0040302.1"/>
    </source>
</evidence>
<comment type="caution">
    <text evidence="1">The sequence shown here is derived from an EMBL/GenBank/DDBJ whole genome shotgun (WGS) entry which is preliminary data.</text>
</comment>
<accession>A0ACB8R8S4</accession>
<gene>
    <name evidence="1" type="ORF">FA95DRAFT_1503066</name>
</gene>
<evidence type="ECO:0000313" key="2">
    <source>
        <dbReference type="Proteomes" id="UP000814033"/>
    </source>
</evidence>
<dbReference type="EMBL" id="MU276208">
    <property type="protein sequence ID" value="KAI0040302.1"/>
    <property type="molecule type" value="Genomic_DNA"/>
</dbReference>
<dbReference type="Proteomes" id="UP000814033">
    <property type="component" value="Unassembled WGS sequence"/>
</dbReference>
<sequence length="1042" mass="117077">MPVRKSGPVLETLSTAIPKAFEQAQSSIANHQKNYVALHKIHVEAAEHTEKVQDGEGLKLIGERKFKECFLDMIDRVLVVKKGTIVADRIVKFVGGYVKFLNKMKREGADDDDEEEEQTVSARFVAQVLKHLLKGFEVKDKNVRYRAVHFVAEMISHMGEIDEGMYSDLRSSLLKRVRDKEPTIRVQAVIALSKINGTEDPDELDEGEQSVSDVLEDMLRHDPSAEVRRAVLLNMAVSDATLPAILSRTRDVDTTIRKLVYSMKLEPNCIAEDGGLGPSHPRALTIDQRELIVKNGLGDREDGVRLATGKLIGKWVDAVGTDKGEVVEDILAFLDVFDIGEGLQVADDALQSVFVTRSELFEKVEFDDTFWTDLSSLKAFLARVYVDHCIETNDEKRRDGALPVVTKVVFCIQQAYNELLEDVDGEEKELAISELLRLAVNLDYGDEIGRRNMSQLVRNMLLQESLPEKLVPRCLDILRILSASERDLIRIVVEIVHDIRDANEEEEPKEPAGKDDADTTIGDASVIAPPRVASGQKPVSEMSQEEKERADALDIRCLDLCIGMLERVNGTFEENSTLEGILTELIVPSVKRKELVLREKGLISLGLCCLIARRMAVGSFPLFAGQIQAAPEQLKVRVLQVVFDVLMVHEAVFRDKSNNIVDLLLKVLNETDAEAVQAALCIGFAKLMLSGMLVDERVLSSLVLIYLAPDTADNQELRQCLSYFFPVYCFSSPVNQRRMQQVFLAIYEQLASEYKTLEDGQDMVSPAQVAGMFVDWTDPQKSIDLPDRTADPLIHLDLAIGIVKMLFSKSLEKDDKKVLCQVLNRLYVPPEVDDDKIRTLKLLILNIRSRRPLRDTAAVNALTKFENTISKKFEEQLRDFNEEEFRKLESLKELFELLDEIIPEDDDDEVEQPKKRATRKRRSESVTTETSTASVDEDRATPTASRRKGKGRAKRRRVSQSDEDEDDEGADVGSPPPSAAPTRSMPRRAATKKVDMTPMKLDDDDEEDEDDDEDDDDEDDEDDDPEATPVPPARRPAASRYA</sequence>